<evidence type="ECO:0000313" key="2">
    <source>
        <dbReference type="EMBL" id="SFA41231.1"/>
    </source>
</evidence>
<name>A0A1I0SNX0_9SPHI</name>
<accession>A0A1I0SNX0</accession>
<dbReference type="Proteomes" id="UP000198836">
    <property type="component" value="Unassembled WGS sequence"/>
</dbReference>
<keyword evidence="1" id="KW-0732">Signal</keyword>
<organism evidence="2 3">
    <name type="scientific">Pedobacter suwonensis</name>
    <dbReference type="NCBI Taxonomy" id="332999"/>
    <lineage>
        <taxon>Bacteria</taxon>
        <taxon>Pseudomonadati</taxon>
        <taxon>Bacteroidota</taxon>
        <taxon>Sphingobacteriia</taxon>
        <taxon>Sphingobacteriales</taxon>
        <taxon>Sphingobacteriaceae</taxon>
        <taxon>Pedobacter</taxon>
    </lineage>
</organism>
<reference evidence="3" key="1">
    <citation type="submission" date="2016-10" db="EMBL/GenBank/DDBJ databases">
        <authorList>
            <person name="Varghese N."/>
            <person name="Submissions S."/>
        </authorList>
    </citation>
    <scope>NUCLEOTIDE SEQUENCE [LARGE SCALE GENOMIC DNA]</scope>
    <source>
        <strain evidence="3">DSM 18130</strain>
    </source>
</reference>
<protein>
    <submittedName>
        <fullName evidence="2">Uncharacterized protein</fullName>
    </submittedName>
</protein>
<dbReference type="AlphaFoldDB" id="A0A1I0SNX0"/>
<feature type="chain" id="PRO_5011766919" evidence="1">
    <location>
        <begin position="20"/>
        <end position="138"/>
    </location>
</feature>
<dbReference type="RefSeq" id="WP_139222265.1">
    <property type="nucleotide sequence ID" value="NZ_FOJM01000002.1"/>
</dbReference>
<dbReference type="EMBL" id="FOJM01000002">
    <property type="protein sequence ID" value="SFA41231.1"/>
    <property type="molecule type" value="Genomic_DNA"/>
</dbReference>
<evidence type="ECO:0000256" key="1">
    <source>
        <dbReference type="SAM" id="SignalP"/>
    </source>
</evidence>
<gene>
    <name evidence="2" type="ORF">SAMN04488511_102276</name>
</gene>
<feature type="signal peptide" evidence="1">
    <location>
        <begin position="1"/>
        <end position="19"/>
    </location>
</feature>
<keyword evidence="3" id="KW-1185">Reference proteome</keyword>
<sequence length="138" mass="15172">MIKYFLTVMVSLISALSFAQHTGSCEMLKELLSNQKKSVTVLAQKIASVKVHKGILLKKIAGQNGLDIKKLNYCGQIIIEGCKDTLVLVSLDNSSFAFNVASKSETDLYKVVLVAFPNPSSPHSEPYVMIDKIIPRDN</sequence>
<proteinExistence type="predicted"/>
<evidence type="ECO:0000313" key="3">
    <source>
        <dbReference type="Proteomes" id="UP000198836"/>
    </source>
</evidence>